<keyword evidence="1" id="KW-0812">Transmembrane</keyword>
<evidence type="ECO:0000256" key="1">
    <source>
        <dbReference type="SAM" id="Phobius"/>
    </source>
</evidence>
<keyword evidence="1" id="KW-0472">Membrane</keyword>
<evidence type="ECO:0000313" key="2">
    <source>
        <dbReference type="EMBL" id="GAG37575.1"/>
    </source>
</evidence>
<feature type="non-terminal residue" evidence="2">
    <location>
        <position position="1"/>
    </location>
</feature>
<dbReference type="AlphaFoldDB" id="X0X3I5"/>
<reference evidence="2" key="1">
    <citation type="journal article" date="2014" name="Front. Microbiol.">
        <title>High frequency of phylogenetically diverse reductive dehalogenase-homologous genes in deep subseafloor sedimentary metagenomes.</title>
        <authorList>
            <person name="Kawai M."/>
            <person name="Futagami T."/>
            <person name="Toyoda A."/>
            <person name="Takaki Y."/>
            <person name="Nishi S."/>
            <person name="Hori S."/>
            <person name="Arai W."/>
            <person name="Tsubouchi T."/>
            <person name="Morono Y."/>
            <person name="Uchiyama I."/>
            <person name="Ito T."/>
            <person name="Fujiyama A."/>
            <person name="Inagaki F."/>
            <person name="Takami H."/>
        </authorList>
    </citation>
    <scope>NUCLEOTIDE SEQUENCE</scope>
    <source>
        <strain evidence="2">Expedition CK06-06</strain>
    </source>
</reference>
<keyword evidence="1" id="KW-1133">Transmembrane helix</keyword>
<comment type="caution">
    <text evidence="2">The sequence shown here is derived from an EMBL/GenBank/DDBJ whole genome shotgun (WGS) entry which is preliminary data.</text>
</comment>
<organism evidence="2">
    <name type="scientific">marine sediment metagenome</name>
    <dbReference type="NCBI Taxonomy" id="412755"/>
    <lineage>
        <taxon>unclassified sequences</taxon>
        <taxon>metagenomes</taxon>
        <taxon>ecological metagenomes</taxon>
    </lineage>
</organism>
<protein>
    <submittedName>
        <fullName evidence="2">Uncharacterized protein</fullName>
    </submittedName>
</protein>
<feature type="transmembrane region" description="Helical" evidence="1">
    <location>
        <begin position="24"/>
        <end position="43"/>
    </location>
</feature>
<name>X0X3I5_9ZZZZ</name>
<dbReference type="EMBL" id="BARS01044568">
    <property type="protein sequence ID" value="GAG37575.1"/>
    <property type="molecule type" value="Genomic_DNA"/>
</dbReference>
<proteinExistence type="predicted"/>
<accession>X0X3I5</accession>
<sequence>HRDRLSRKTLPGNYPRYPSRQPAYYSRLLVFCLVLILLGYYGSHPQLSVMGNMRSAVTM</sequence>
<gene>
    <name evidence="2" type="ORF">S01H1_67309</name>
</gene>